<evidence type="ECO:0000313" key="2">
    <source>
        <dbReference type="EMBL" id="KAG5839753.1"/>
    </source>
</evidence>
<feature type="region of interest" description="Disordered" evidence="1">
    <location>
        <begin position="310"/>
        <end position="365"/>
    </location>
</feature>
<protein>
    <recommendedName>
        <fullName evidence="4">Protein FAM169B</fullName>
    </recommendedName>
</protein>
<dbReference type="AlphaFoldDB" id="A0A9D3M6L4"/>
<dbReference type="CDD" id="cd04301">
    <property type="entry name" value="NAT_SF"/>
    <property type="match status" value="1"/>
</dbReference>
<sequence>METLSKGVQLAEENYPVDTVFLNYNTLKKSAEDFMTCLETNSPSENDWFILPSGAKVEVSHNNIKHLSLFGNGDPMHTILALCEPTHGTHAIAVYLNGTWWTVSNVLKTSNTSRSGLVRVQSVGERVVLFLLSQVIFGVLERPPDADTCFAPHPEKEVAKILWQDGEAAGFYTVKQKGALCDGCSGLCYLLPVLDTVFVRTQFRRRGLALRMLEDFCVSYAEEEFIGISRPVSSGMHQVCRKYLQAQERDRDRLYEVEAPGGWAQRRNVWLSLQLSRCSAHSETDRLPQEQQLLALHSSFEKNLSEVESESIVASDKGTKGSDFQNAAREDATTHKPQRNPRRKRTGETAEEEESGNSKQSRVLN</sequence>
<organism evidence="2 3">
    <name type="scientific">Anguilla anguilla</name>
    <name type="common">European freshwater eel</name>
    <name type="synonym">Muraena anguilla</name>
    <dbReference type="NCBI Taxonomy" id="7936"/>
    <lineage>
        <taxon>Eukaryota</taxon>
        <taxon>Metazoa</taxon>
        <taxon>Chordata</taxon>
        <taxon>Craniata</taxon>
        <taxon>Vertebrata</taxon>
        <taxon>Euteleostomi</taxon>
        <taxon>Actinopterygii</taxon>
        <taxon>Neopterygii</taxon>
        <taxon>Teleostei</taxon>
        <taxon>Anguilliformes</taxon>
        <taxon>Anguillidae</taxon>
        <taxon>Anguilla</taxon>
    </lineage>
</organism>
<gene>
    <name evidence="2" type="ORF">ANANG_G00208290</name>
</gene>
<dbReference type="Proteomes" id="UP001044222">
    <property type="component" value="Chromosome 11"/>
</dbReference>
<dbReference type="PANTHER" id="PTHR22442:SF4">
    <property type="entry name" value="PROTEIN FAM169BP"/>
    <property type="match status" value="1"/>
</dbReference>
<proteinExistence type="predicted"/>
<dbReference type="EMBL" id="JAFIRN010000011">
    <property type="protein sequence ID" value="KAG5839753.1"/>
    <property type="molecule type" value="Genomic_DNA"/>
</dbReference>
<name>A0A9D3M6L4_ANGAN</name>
<accession>A0A9D3M6L4</accession>
<evidence type="ECO:0000256" key="1">
    <source>
        <dbReference type="SAM" id="MobiDB-lite"/>
    </source>
</evidence>
<comment type="caution">
    <text evidence="2">The sequence shown here is derived from an EMBL/GenBank/DDBJ whole genome shotgun (WGS) entry which is preliminary data.</text>
</comment>
<dbReference type="PANTHER" id="PTHR22442">
    <property type="match status" value="1"/>
</dbReference>
<keyword evidence="3" id="KW-1185">Reference proteome</keyword>
<evidence type="ECO:0000313" key="3">
    <source>
        <dbReference type="Proteomes" id="UP001044222"/>
    </source>
</evidence>
<feature type="compositionally biased region" description="Basic residues" evidence="1">
    <location>
        <begin position="336"/>
        <end position="345"/>
    </location>
</feature>
<dbReference type="InterPro" id="IPR029625">
    <property type="entry name" value="FAM169"/>
</dbReference>
<evidence type="ECO:0008006" key="4">
    <source>
        <dbReference type="Google" id="ProtNLM"/>
    </source>
</evidence>
<reference evidence="2" key="1">
    <citation type="submission" date="2021-01" db="EMBL/GenBank/DDBJ databases">
        <title>A chromosome-scale assembly of European eel, Anguilla anguilla.</title>
        <authorList>
            <person name="Henkel C."/>
            <person name="Jong-Raadsen S.A."/>
            <person name="Dufour S."/>
            <person name="Weltzien F.-A."/>
            <person name="Palstra A.P."/>
            <person name="Pelster B."/>
            <person name="Spaink H.P."/>
            <person name="Van Den Thillart G.E."/>
            <person name="Jansen H."/>
            <person name="Zahm M."/>
            <person name="Klopp C."/>
            <person name="Cedric C."/>
            <person name="Louis A."/>
            <person name="Berthelot C."/>
            <person name="Parey E."/>
            <person name="Roest Crollius H."/>
            <person name="Montfort J."/>
            <person name="Robinson-Rechavi M."/>
            <person name="Bucao C."/>
            <person name="Bouchez O."/>
            <person name="Gislard M."/>
            <person name="Lluch J."/>
            <person name="Milhes M."/>
            <person name="Lampietro C."/>
            <person name="Lopez Roques C."/>
            <person name="Donnadieu C."/>
            <person name="Braasch I."/>
            <person name="Desvignes T."/>
            <person name="Postlethwait J."/>
            <person name="Bobe J."/>
            <person name="Guiguen Y."/>
            <person name="Dirks R."/>
        </authorList>
    </citation>
    <scope>NUCLEOTIDE SEQUENCE</scope>
    <source>
        <strain evidence="2">Tag_6206</strain>
        <tissue evidence="2">Liver</tissue>
    </source>
</reference>